<evidence type="ECO:0000313" key="2">
    <source>
        <dbReference type="Proteomes" id="UP000554482"/>
    </source>
</evidence>
<protein>
    <submittedName>
        <fullName evidence="1">Uncharacterized protein</fullName>
    </submittedName>
</protein>
<name>A0A7J6VST8_THATH</name>
<evidence type="ECO:0000313" key="1">
    <source>
        <dbReference type="EMBL" id="KAF5187628.1"/>
    </source>
</evidence>
<proteinExistence type="predicted"/>
<dbReference type="EMBL" id="JABWDY010027765">
    <property type="protein sequence ID" value="KAF5187628.1"/>
    <property type="molecule type" value="Genomic_DNA"/>
</dbReference>
<comment type="caution">
    <text evidence="1">The sequence shown here is derived from an EMBL/GenBank/DDBJ whole genome shotgun (WGS) entry which is preliminary data.</text>
</comment>
<sequence length="70" mass="8296">MSLELQLLCPKSFNRIDFPQFSTSLSLFPFLAPLTTRSPKRFVFNLFDLREEEEFVREILLTLLSRVTKQ</sequence>
<reference evidence="1 2" key="1">
    <citation type="submission" date="2020-06" db="EMBL/GenBank/DDBJ databases">
        <title>Transcriptomic and genomic resources for Thalictrum thalictroides and T. hernandezii: Facilitating candidate gene discovery in an emerging model plant lineage.</title>
        <authorList>
            <person name="Arias T."/>
            <person name="Riano-Pachon D.M."/>
            <person name="Di Stilio V.S."/>
        </authorList>
    </citation>
    <scope>NUCLEOTIDE SEQUENCE [LARGE SCALE GENOMIC DNA]</scope>
    <source>
        <strain evidence="2">cv. WT478/WT964</strain>
        <tissue evidence="1">Leaves</tissue>
    </source>
</reference>
<keyword evidence="2" id="KW-1185">Reference proteome</keyword>
<organism evidence="1 2">
    <name type="scientific">Thalictrum thalictroides</name>
    <name type="common">Rue-anemone</name>
    <name type="synonym">Anemone thalictroides</name>
    <dbReference type="NCBI Taxonomy" id="46969"/>
    <lineage>
        <taxon>Eukaryota</taxon>
        <taxon>Viridiplantae</taxon>
        <taxon>Streptophyta</taxon>
        <taxon>Embryophyta</taxon>
        <taxon>Tracheophyta</taxon>
        <taxon>Spermatophyta</taxon>
        <taxon>Magnoliopsida</taxon>
        <taxon>Ranunculales</taxon>
        <taxon>Ranunculaceae</taxon>
        <taxon>Thalictroideae</taxon>
        <taxon>Thalictrum</taxon>
    </lineage>
</organism>
<gene>
    <name evidence="1" type="ORF">FRX31_022786</name>
</gene>
<dbReference type="Proteomes" id="UP000554482">
    <property type="component" value="Unassembled WGS sequence"/>
</dbReference>
<accession>A0A7J6VST8</accession>
<dbReference type="AlphaFoldDB" id="A0A7J6VST8"/>